<feature type="chain" id="PRO_5001728922" evidence="2">
    <location>
        <begin position="22"/>
        <end position="84"/>
    </location>
</feature>
<proteinExistence type="predicted"/>
<evidence type="ECO:0000256" key="1">
    <source>
        <dbReference type="SAM" id="MobiDB-lite"/>
    </source>
</evidence>
<feature type="signal peptide" evidence="2">
    <location>
        <begin position="1"/>
        <end position="21"/>
    </location>
</feature>
<dbReference type="AlphaFoldDB" id="A0A077ZQ94"/>
<name>A0A077ZQ94_STYLE</name>
<protein>
    <submittedName>
        <fullName evidence="3">Uncharacterized protein</fullName>
    </submittedName>
</protein>
<feature type="compositionally biased region" description="Low complexity" evidence="1">
    <location>
        <begin position="51"/>
        <end position="67"/>
    </location>
</feature>
<evidence type="ECO:0000256" key="2">
    <source>
        <dbReference type="SAM" id="SignalP"/>
    </source>
</evidence>
<dbReference type="InParanoid" id="A0A077ZQ94"/>
<dbReference type="Proteomes" id="UP000039865">
    <property type="component" value="Unassembled WGS sequence"/>
</dbReference>
<gene>
    <name evidence="3" type="primary">Contig12561.g13404</name>
    <name evidence="3" type="ORF">STYLEM_576</name>
</gene>
<feature type="region of interest" description="Disordered" evidence="1">
    <location>
        <begin position="25"/>
        <end position="84"/>
    </location>
</feature>
<dbReference type="EMBL" id="CCKQ01000548">
    <property type="protein sequence ID" value="CDW71629.1"/>
    <property type="molecule type" value="Genomic_DNA"/>
</dbReference>
<organism evidence="3 4">
    <name type="scientific">Stylonychia lemnae</name>
    <name type="common">Ciliate</name>
    <dbReference type="NCBI Taxonomy" id="5949"/>
    <lineage>
        <taxon>Eukaryota</taxon>
        <taxon>Sar</taxon>
        <taxon>Alveolata</taxon>
        <taxon>Ciliophora</taxon>
        <taxon>Intramacronucleata</taxon>
        <taxon>Spirotrichea</taxon>
        <taxon>Stichotrichia</taxon>
        <taxon>Sporadotrichida</taxon>
        <taxon>Oxytrichidae</taxon>
        <taxon>Stylonychinae</taxon>
        <taxon>Stylonychia</taxon>
    </lineage>
</organism>
<reference evidence="3 4" key="1">
    <citation type="submission" date="2014-06" db="EMBL/GenBank/DDBJ databases">
        <authorList>
            <person name="Swart Estienne"/>
        </authorList>
    </citation>
    <scope>NUCLEOTIDE SEQUENCE [LARGE SCALE GENOMIC DNA]</scope>
    <source>
        <strain evidence="3 4">130c</strain>
    </source>
</reference>
<sequence>MKVLNLLALMIVMLTLAIVNAQQQMDLKPPPTPGFNGRPSDYVYTSPPPLTTNTFPPKSPPSSTTTTTPPPSGRGIPKPPTTTN</sequence>
<keyword evidence="2" id="KW-0732">Signal</keyword>
<evidence type="ECO:0000313" key="3">
    <source>
        <dbReference type="EMBL" id="CDW71629.1"/>
    </source>
</evidence>
<feature type="compositionally biased region" description="Pro residues" evidence="1">
    <location>
        <begin position="68"/>
        <end position="84"/>
    </location>
</feature>
<accession>A0A077ZQ94</accession>
<evidence type="ECO:0000313" key="4">
    <source>
        <dbReference type="Proteomes" id="UP000039865"/>
    </source>
</evidence>
<keyword evidence="4" id="KW-1185">Reference proteome</keyword>